<dbReference type="Pfam" id="PF07729">
    <property type="entry name" value="FCD"/>
    <property type="match status" value="1"/>
</dbReference>
<evidence type="ECO:0000256" key="3">
    <source>
        <dbReference type="ARBA" id="ARBA00023163"/>
    </source>
</evidence>
<dbReference type="Gene3D" id="1.20.120.530">
    <property type="entry name" value="GntR ligand-binding domain-like"/>
    <property type="match status" value="1"/>
</dbReference>
<keyword evidence="1" id="KW-0805">Transcription regulation</keyword>
<evidence type="ECO:0000256" key="1">
    <source>
        <dbReference type="ARBA" id="ARBA00023015"/>
    </source>
</evidence>
<dbReference type="InterPro" id="IPR000524">
    <property type="entry name" value="Tscrpt_reg_HTH_GntR"/>
</dbReference>
<dbReference type="AlphaFoldDB" id="A0A0B6ARP4"/>
<keyword evidence="2" id="KW-0238">DNA-binding</keyword>
<name>A0A0B6ARP4_PRIM2</name>
<protein>
    <submittedName>
        <fullName evidence="4">Bacterial regulatory s, gntR family protein</fullName>
    </submittedName>
</protein>
<dbReference type="Pfam" id="PF00392">
    <property type="entry name" value="GntR"/>
    <property type="match status" value="1"/>
</dbReference>
<dbReference type="GO" id="GO:0003700">
    <property type="term" value="F:DNA-binding transcription factor activity"/>
    <property type="evidence" value="ECO:0007669"/>
    <property type="project" value="InterPro"/>
</dbReference>
<dbReference type="InterPro" id="IPR036390">
    <property type="entry name" value="WH_DNA-bd_sf"/>
</dbReference>
<dbReference type="RefSeq" id="WP_016763868.1">
    <property type="nucleotide sequence ID" value="NZ_BCVB01000005.1"/>
</dbReference>
<dbReference type="InterPro" id="IPR011711">
    <property type="entry name" value="GntR_C"/>
</dbReference>
<dbReference type="PANTHER" id="PTHR43537:SF5">
    <property type="entry name" value="UXU OPERON TRANSCRIPTIONAL REGULATOR"/>
    <property type="match status" value="1"/>
</dbReference>
<dbReference type="PANTHER" id="PTHR43537">
    <property type="entry name" value="TRANSCRIPTIONAL REGULATOR, GNTR FAMILY"/>
    <property type="match status" value="1"/>
</dbReference>
<evidence type="ECO:0000313" key="5">
    <source>
        <dbReference type="Proteomes" id="UP000031829"/>
    </source>
</evidence>
<dbReference type="PROSITE" id="PS50949">
    <property type="entry name" value="HTH_GNTR"/>
    <property type="match status" value="1"/>
</dbReference>
<dbReference type="SMART" id="SM00345">
    <property type="entry name" value="HTH_GNTR"/>
    <property type="match status" value="1"/>
</dbReference>
<dbReference type="InterPro" id="IPR008920">
    <property type="entry name" value="TF_FadR/GntR_C"/>
</dbReference>
<reference evidence="4 5" key="1">
    <citation type="journal article" date="2015" name="Genome Announc.">
        <title>Complete genome sequences for 35 biothreat assay-relevant bacillus species.</title>
        <authorList>
            <person name="Johnson S.L."/>
            <person name="Daligault H.E."/>
            <person name="Davenport K.W."/>
            <person name="Jaissle J."/>
            <person name="Frey K.G."/>
            <person name="Ladner J.T."/>
            <person name="Broomall S.M."/>
            <person name="Bishop-Lilly K.A."/>
            <person name="Bruce D.C."/>
            <person name="Gibbons H.S."/>
            <person name="Coyne S.R."/>
            <person name="Lo C.C."/>
            <person name="Meincke L."/>
            <person name="Munk A.C."/>
            <person name="Koroleva G.I."/>
            <person name="Rosenzweig C.N."/>
            <person name="Palacios G.F."/>
            <person name="Redden C.L."/>
            <person name="Minogue T.D."/>
            <person name="Chain P.S."/>
        </authorList>
    </citation>
    <scope>NUCLEOTIDE SEQUENCE [LARGE SCALE GENOMIC DNA]</scope>
    <source>
        <strain evidence="5">ATCC 14581 / DSM 32 / JCM 2506 / NBRC 15308 / NCIMB 9376 / NCTC 10342 / NRRL B-14308 / VKM B-512</strain>
    </source>
</reference>
<dbReference type="EMBL" id="CP009920">
    <property type="protein sequence ID" value="AJI22514.1"/>
    <property type="molecule type" value="Genomic_DNA"/>
</dbReference>
<dbReference type="GeneID" id="93642359"/>
<dbReference type="SUPFAM" id="SSF46785">
    <property type="entry name" value="Winged helix' DNA-binding domain"/>
    <property type="match status" value="1"/>
</dbReference>
<dbReference type="InterPro" id="IPR036388">
    <property type="entry name" value="WH-like_DNA-bd_sf"/>
</dbReference>
<evidence type="ECO:0000313" key="4">
    <source>
        <dbReference type="EMBL" id="AJI22514.1"/>
    </source>
</evidence>
<dbReference type="SUPFAM" id="SSF48008">
    <property type="entry name" value="GntR ligand-binding domain-like"/>
    <property type="match status" value="1"/>
</dbReference>
<dbReference type="Proteomes" id="UP000031829">
    <property type="component" value="Chromosome"/>
</dbReference>
<accession>A0A0B6ARP4</accession>
<dbReference type="CDD" id="cd07377">
    <property type="entry name" value="WHTH_GntR"/>
    <property type="match status" value="1"/>
</dbReference>
<organism evidence="4 5">
    <name type="scientific">Priestia megaterium (strain ATCC 14581 / DSM 32 / CCUG 1817 / JCM 2506 / NBRC 15308 / NCIMB 9376 / NCTC 10342 / NRRL B-14308 / VKM B-512 / Ford 19)</name>
    <name type="common">Bacillus megaterium</name>
    <dbReference type="NCBI Taxonomy" id="1348623"/>
    <lineage>
        <taxon>Bacteria</taxon>
        <taxon>Bacillati</taxon>
        <taxon>Bacillota</taxon>
        <taxon>Bacilli</taxon>
        <taxon>Bacillales</taxon>
        <taxon>Bacillaceae</taxon>
        <taxon>Priestia</taxon>
    </lineage>
</organism>
<keyword evidence="3" id="KW-0804">Transcription</keyword>
<evidence type="ECO:0000256" key="2">
    <source>
        <dbReference type="ARBA" id="ARBA00023125"/>
    </source>
</evidence>
<dbReference type="HOGENOM" id="CLU_017584_5_2_9"/>
<dbReference type="GO" id="GO:0003677">
    <property type="term" value="F:DNA binding"/>
    <property type="evidence" value="ECO:0007669"/>
    <property type="project" value="UniProtKB-KW"/>
</dbReference>
<dbReference type="KEGG" id="bmeg:BG04_4351"/>
<gene>
    <name evidence="4" type="ORF">BG04_4351</name>
</gene>
<dbReference type="Gene3D" id="1.10.10.10">
    <property type="entry name" value="Winged helix-like DNA-binding domain superfamily/Winged helix DNA-binding domain"/>
    <property type="match status" value="1"/>
</dbReference>
<proteinExistence type="predicted"/>
<sequence>MNKGPMIYHSLKDHVYNYIASQIQDGTLLPNDKINEASICSQLNVSRTPVREALIKLASDNLLEYRPRRGFTVKEIDTPKKLEVFEIVGALDGLAAALSIDHLTEEDFTKMDELIKKIDVSIELENYQDYQKYQTYFHRVYLNRCGNVTLKKQLISLQDGFIRQTYFSNDNKELYAILHVMNEHHRHILKLLKQKKKADVQLYLQNVHWNIEYPEMI</sequence>